<dbReference type="EMBL" id="CP040749">
    <property type="protein sequence ID" value="QCX38995.1"/>
    <property type="molecule type" value="Genomic_DNA"/>
</dbReference>
<feature type="domain" description="Cryptochrome/DNA photolyase FAD-binding" evidence="1">
    <location>
        <begin position="305"/>
        <end position="399"/>
    </location>
</feature>
<dbReference type="InterPro" id="IPR007357">
    <property type="entry name" value="PhrB-like"/>
</dbReference>
<dbReference type="Pfam" id="PF04244">
    <property type="entry name" value="DPRP"/>
    <property type="match status" value="1"/>
</dbReference>
<evidence type="ECO:0000259" key="1">
    <source>
        <dbReference type="Pfam" id="PF03441"/>
    </source>
</evidence>
<dbReference type="OrthoDB" id="5288100at2"/>
<gene>
    <name evidence="2" type="ORF">FF125_11310</name>
</gene>
<sequence length="495" mass="58240">MKQIHIIFPHQLVEKSPLLETDAPIYLVEEYLFFKQYPFHKQKIAFHRATMKRYADFLQKDNNREVIYIEATEDISDIRLLIPELKRKGISHINYIDPTDNWLQKRLDKGLRECGITATQYKSLLFLNSKEDLNPFFKKGKKKYHQSTFYTEQRKNRKILIDADGSPVGGKWTFDSENRKKYPAKKTPPAIQFPDVDAYYKEATTYVSTHFSHHLGSLTEHSLYPTSFETTKVWLHQFFEQRFMEFGAYEDAIVDENSILNHSVLTPMLNVGLITPKEIIEACLLYAAENNIPINSTEGFVRQIIGWREFIRGVYEARGSEERTTNFWKFKKKIPASFYNGTTGIVPIDRTIKKVLKTGYCHHIERLMVLGNFMMLCEFDPDEVYQWFMELFIDAYDWVMVPNVYGMSQFADGGLMATKPYISGSNYIMKMSNYKKGEWQATWDGLFWRFMHTHRDFFLSNPRLGMLVRMFDKKPEEKQQLHIANGETYLQTLNA</sequence>
<dbReference type="Gene3D" id="1.25.40.80">
    <property type="match status" value="1"/>
</dbReference>
<name>A0A5B7TQE4_9FLAO</name>
<reference evidence="2 3" key="1">
    <citation type="submission" date="2019-05" db="EMBL/GenBank/DDBJ databases">
        <title>Algicella ahnfeltiae gen. nov., sp. nov., a novel marine bacterium of the family Flavobacteriaceae isolated from a red alga.</title>
        <authorList>
            <person name="Nedashkovskaya O.I."/>
            <person name="Kukhlevskiy A.D."/>
            <person name="Kim S.-G."/>
            <person name="Zhukova N.V."/>
            <person name="Mikhailov V.V."/>
        </authorList>
    </citation>
    <scope>NUCLEOTIDE SEQUENCE [LARGE SCALE GENOMIC DNA]</scope>
    <source>
        <strain evidence="2 3">10Alg115</strain>
    </source>
</reference>
<organism evidence="2 3">
    <name type="scientific">Aureibaculum algae</name>
    <dbReference type="NCBI Taxonomy" id="2584122"/>
    <lineage>
        <taxon>Bacteria</taxon>
        <taxon>Pseudomonadati</taxon>
        <taxon>Bacteroidota</taxon>
        <taxon>Flavobacteriia</taxon>
        <taxon>Flavobacteriales</taxon>
        <taxon>Flavobacteriaceae</taxon>
        <taxon>Aureibaculum</taxon>
    </lineage>
</organism>
<keyword evidence="2" id="KW-0456">Lyase</keyword>
<dbReference type="PANTHER" id="PTHR38657">
    <property type="entry name" value="SLR1343 PROTEIN"/>
    <property type="match status" value="1"/>
</dbReference>
<dbReference type="PANTHER" id="PTHR38657:SF1">
    <property type="entry name" value="SLR1343 PROTEIN"/>
    <property type="match status" value="1"/>
</dbReference>
<dbReference type="KEGG" id="fbe:FF125_11310"/>
<dbReference type="Pfam" id="PF03441">
    <property type="entry name" value="FAD_binding_7"/>
    <property type="match status" value="1"/>
</dbReference>
<dbReference type="InterPro" id="IPR014729">
    <property type="entry name" value="Rossmann-like_a/b/a_fold"/>
</dbReference>
<dbReference type="Proteomes" id="UP000306229">
    <property type="component" value="Chromosome"/>
</dbReference>
<dbReference type="Gene3D" id="1.10.10.1710">
    <property type="entry name" value="Deoxyribodipyrimidine photolyase-related"/>
    <property type="match status" value="1"/>
</dbReference>
<dbReference type="Gene3D" id="1.10.579.10">
    <property type="entry name" value="DNA Cyclobutane Dipyrimidine Photolyase, subunit A, domain 3"/>
    <property type="match status" value="1"/>
</dbReference>
<dbReference type="InterPro" id="IPR036134">
    <property type="entry name" value="Crypto/Photolyase_FAD-like_sf"/>
</dbReference>
<proteinExistence type="predicted"/>
<dbReference type="InterPro" id="IPR052551">
    <property type="entry name" value="UV-DNA_repair_photolyase"/>
</dbReference>
<dbReference type="InterPro" id="IPR005101">
    <property type="entry name" value="Cryptochr/Photolyase_FAD-bd"/>
</dbReference>
<evidence type="ECO:0000313" key="3">
    <source>
        <dbReference type="Proteomes" id="UP000306229"/>
    </source>
</evidence>
<dbReference type="AlphaFoldDB" id="A0A5B7TQE4"/>
<dbReference type="Gene3D" id="3.40.50.620">
    <property type="entry name" value="HUPs"/>
    <property type="match status" value="1"/>
</dbReference>
<dbReference type="GO" id="GO:0016829">
    <property type="term" value="F:lyase activity"/>
    <property type="evidence" value="ECO:0007669"/>
    <property type="project" value="UniProtKB-KW"/>
</dbReference>
<keyword evidence="3" id="KW-1185">Reference proteome</keyword>
<protein>
    <submittedName>
        <fullName evidence="2">Cryptochrome/photolyase family protein</fullName>
    </submittedName>
</protein>
<evidence type="ECO:0000313" key="2">
    <source>
        <dbReference type="EMBL" id="QCX38995.1"/>
    </source>
</evidence>
<dbReference type="RefSeq" id="WP_138949872.1">
    <property type="nucleotide sequence ID" value="NZ_CP040749.1"/>
</dbReference>
<dbReference type="SUPFAM" id="SSF48173">
    <property type="entry name" value="Cryptochrome/photolyase FAD-binding domain"/>
    <property type="match status" value="1"/>
</dbReference>
<accession>A0A5B7TQE4</accession>